<dbReference type="InterPro" id="IPR052911">
    <property type="entry name" value="Corrinoid_activation_enz"/>
</dbReference>
<dbReference type="Pfam" id="PF00111">
    <property type="entry name" value="Fer2"/>
    <property type="match status" value="1"/>
</dbReference>
<gene>
    <name evidence="2" type="primary">nqrF</name>
    <name evidence="2" type="ORF">LAAKCKNM_00028</name>
</gene>
<dbReference type="InterPro" id="IPR043129">
    <property type="entry name" value="ATPase_NBD"/>
</dbReference>
<dbReference type="SUPFAM" id="SSF54292">
    <property type="entry name" value="2Fe-2S ferredoxin-like"/>
    <property type="match status" value="1"/>
</dbReference>
<dbReference type="InterPro" id="IPR001041">
    <property type="entry name" value="2Fe-2S_ferredoxin-type"/>
</dbReference>
<dbReference type="GO" id="GO:0051536">
    <property type="term" value="F:iron-sulfur cluster binding"/>
    <property type="evidence" value="ECO:0007669"/>
    <property type="project" value="InterPro"/>
</dbReference>
<dbReference type="InterPro" id="IPR036010">
    <property type="entry name" value="2Fe-2S_ferredoxin-like_sf"/>
</dbReference>
<dbReference type="EMBL" id="MT631160">
    <property type="protein sequence ID" value="QNO45906.1"/>
    <property type="molecule type" value="Genomic_DNA"/>
</dbReference>
<dbReference type="Gene3D" id="3.10.20.30">
    <property type="match status" value="1"/>
</dbReference>
<name>A0A7G9YD22_9EURY</name>
<dbReference type="Pfam" id="PF17651">
    <property type="entry name" value="Raco_middle"/>
    <property type="match status" value="1"/>
</dbReference>
<dbReference type="PANTHER" id="PTHR42895:SF2">
    <property type="entry name" value="IRON-SULFUR CLUSTER PROTEIN"/>
    <property type="match status" value="1"/>
</dbReference>
<proteinExistence type="predicted"/>
<organism evidence="2">
    <name type="scientific">Candidatus Methanogaster sp. ANME-2c ERB4</name>
    <dbReference type="NCBI Taxonomy" id="2759911"/>
    <lineage>
        <taxon>Archaea</taxon>
        <taxon>Methanobacteriati</taxon>
        <taxon>Methanobacteriota</taxon>
        <taxon>Stenosarchaea group</taxon>
        <taxon>Methanomicrobia</taxon>
        <taxon>Methanosarcinales</taxon>
        <taxon>ANME-2 cluster</taxon>
        <taxon>Candidatus Methanogasteraceae</taxon>
        <taxon>Candidatus Methanogaster</taxon>
    </lineage>
</organism>
<sequence>MNVIFTESGKEAKLVEGRTILSYLQELEIDINASCGGEGKCGQCQIEVECASGALSDKTEAENEFVHEDTCRLACLARVLKTDEHIYVRVPRRTYYVLESGEYKEIALEPFVHIEGERVFCESEDVGEYTGEIYGIALDIGTTTLAVYLIDLESGKVSSVISRENPQTKYGNNVISRIEFARKGQDILEREIRTAANEMIATLTEPSKVYEMVVVGNPVMRDLFFGYSVESLGKSPYEPLSVESVSKTAKELGLEANPEARVYGLPLIGSFVGADALAVVLATEMYKSESDKICMAIDVGTNTEIALGNKDRLIATSCAAGPAFEGAGIACGIGGVSGAIREVKIENFGEVKYKTIDDAAVPVGVCGSGLIDALAELLDKKLIDGRGKFYGDKKELKIAEGITLSEKDIDQLNLAKTAVAVGIKVLLERYGVKLEDIDSIFLAGGFVNFTNTEHAIRIGLLPDVERGKVKKVGNAAVEGARQALISKTKREEAEAVAKRIEHVKLEEEDNFMELFVSELYFQKYL</sequence>
<dbReference type="Gene3D" id="3.30.420.480">
    <property type="entry name" value="Domain of unknown function (DUF4445)"/>
    <property type="match status" value="1"/>
</dbReference>
<reference evidence="2" key="1">
    <citation type="submission" date="2020-06" db="EMBL/GenBank/DDBJ databases">
        <title>Unique genomic features of the anaerobic methanotrophic archaea.</title>
        <authorList>
            <person name="Chadwick G.L."/>
            <person name="Skennerton C.T."/>
            <person name="Laso-Perez R."/>
            <person name="Leu A.O."/>
            <person name="Speth D.R."/>
            <person name="Yu H."/>
            <person name="Morgan-Lang C."/>
            <person name="Hatzenpichler R."/>
            <person name="Goudeau D."/>
            <person name="Malmstrom R."/>
            <person name="Brazelton W.J."/>
            <person name="Woyke T."/>
            <person name="Hallam S.J."/>
            <person name="Tyson G.W."/>
            <person name="Wegener G."/>
            <person name="Boetius A."/>
            <person name="Orphan V."/>
        </authorList>
    </citation>
    <scope>NUCLEOTIDE SEQUENCE</scope>
</reference>
<dbReference type="InterPro" id="IPR041414">
    <property type="entry name" value="Raco-like_middle"/>
</dbReference>
<dbReference type="PROSITE" id="PS51085">
    <property type="entry name" value="2FE2S_FER_2"/>
    <property type="match status" value="1"/>
</dbReference>
<feature type="domain" description="2Fe-2S ferredoxin-type" evidence="1">
    <location>
        <begin position="1"/>
        <end position="94"/>
    </location>
</feature>
<dbReference type="AlphaFoldDB" id="A0A7G9YD22"/>
<dbReference type="Pfam" id="PF14574">
    <property type="entry name" value="RACo_C_ter"/>
    <property type="match status" value="1"/>
</dbReference>
<evidence type="ECO:0000313" key="2">
    <source>
        <dbReference type="EMBL" id="QNO45906.1"/>
    </source>
</evidence>
<dbReference type="InterPro" id="IPR027980">
    <property type="entry name" value="RACo_C"/>
</dbReference>
<dbReference type="InterPro" id="IPR012675">
    <property type="entry name" value="Beta-grasp_dom_sf"/>
</dbReference>
<accession>A0A7G9YD22</accession>
<dbReference type="SUPFAM" id="SSF53067">
    <property type="entry name" value="Actin-like ATPase domain"/>
    <property type="match status" value="1"/>
</dbReference>
<dbReference type="InterPro" id="IPR042259">
    <property type="entry name" value="Raco-like_middle_sf"/>
</dbReference>
<dbReference type="PANTHER" id="PTHR42895">
    <property type="entry name" value="IRON-SULFUR CLUSTER-BINDING PROTEIN-RELATED"/>
    <property type="match status" value="1"/>
</dbReference>
<evidence type="ECO:0000259" key="1">
    <source>
        <dbReference type="PROSITE" id="PS51085"/>
    </source>
</evidence>
<protein>
    <submittedName>
        <fullName evidence="2">Na(+)-translocating NADH-quinone reductase subunit F</fullName>
    </submittedName>
</protein>
<dbReference type="CDD" id="cd00207">
    <property type="entry name" value="fer2"/>
    <property type="match status" value="1"/>
</dbReference>